<dbReference type="AlphaFoldDB" id="A0A0M3ALL0"/>
<organism evidence="4 5">
    <name type="scientific">Sphingobium chungbukense</name>
    <dbReference type="NCBI Taxonomy" id="56193"/>
    <lineage>
        <taxon>Bacteria</taxon>
        <taxon>Pseudomonadati</taxon>
        <taxon>Pseudomonadota</taxon>
        <taxon>Alphaproteobacteria</taxon>
        <taxon>Sphingomonadales</taxon>
        <taxon>Sphingomonadaceae</taxon>
        <taxon>Sphingobium</taxon>
    </lineage>
</organism>
<dbReference type="PROSITE" id="PS50263">
    <property type="entry name" value="CN_HYDROLASE"/>
    <property type="match status" value="1"/>
</dbReference>
<protein>
    <recommendedName>
        <fullName evidence="3">CN hydrolase domain-containing protein</fullName>
    </recommendedName>
</protein>
<dbReference type="EMBL" id="LBIC01000009">
    <property type="protein sequence ID" value="KKW90720.1"/>
    <property type="molecule type" value="Genomic_DNA"/>
</dbReference>
<feature type="domain" description="CN hydrolase" evidence="3">
    <location>
        <begin position="59"/>
        <end position="325"/>
    </location>
</feature>
<dbReference type="PANTHER" id="PTHR43674:SF2">
    <property type="entry name" value="BETA-UREIDOPROPIONASE"/>
    <property type="match status" value="1"/>
</dbReference>
<dbReference type="GO" id="GO:0016811">
    <property type="term" value="F:hydrolase activity, acting on carbon-nitrogen (but not peptide) bonds, in linear amides"/>
    <property type="evidence" value="ECO:0007669"/>
    <property type="project" value="TreeGrafter"/>
</dbReference>
<proteinExistence type="predicted"/>
<accession>A0A0M3ALL0</accession>
<keyword evidence="1" id="KW-0378">Hydrolase</keyword>
<dbReference type="STRING" id="56193.YP76_19400"/>
<keyword evidence="5" id="KW-1185">Reference proteome</keyword>
<name>A0A0M3ALL0_9SPHN</name>
<dbReference type="InterPro" id="IPR050345">
    <property type="entry name" value="Aliph_Amidase/BUP"/>
</dbReference>
<dbReference type="InterPro" id="IPR036526">
    <property type="entry name" value="C-N_Hydrolase_sf"/>
</dbReference>
<comment type="caution">
    <text evidence="4">The sequence shown here is derived from an EMBL/GenBank/DDBJ whole genome shotgun (WGS) entry which is preliminary data.</text>
</comment>
<keyword evidence="2" id="KW-0732">Signal</keyword>
<gene>
    <name evidence="4" type="ORF">YP76_19400</name>
</gene>
<dbReference type="Proteomes" id="UP000033874">
    <property type="component" value="Unassembled WGS sequence"/>
</dbReference>
<dbReference type="PATRIC" id="fig|56193.3.peg.4083"/>
<reference evidence="4 5" key="1">
    <citation type="submission" date="2015-04" db="EMBL/GenBank/DDBJ databases">
        <title>Genome sequence of aromatic hydrocarbons-degrading Sphingobium chungbukense DJ77.</title>
        <authorList>
            <person name="Kim Y.-C."/>
            <person name="Chae J.-C."/>
        </authorList>
    </citation>
    <scope>NUCLEOTIDE SEQUENCE [LARGE SCALE GENOMIC DNA]</scope>
    <source>
        <strain evidence="4 5">DJ77</strain>
    </source>
</reference>
<dbReference type="Pfam" id="PF00795">
    <property type="entry name" value="CN_hydrolase"/>
    <property type="match status" value="1"/>
</dbReference>
<feature type="chain" id="PRO_5005650528" description="CN hydrolase domain-containing protein" evidence="2">
    <location>
        <begin position="33"/>
        <end position="380"/>
    </location>
</feature>
<evidence type="ECO:0000259" key="3">
    <source>
        <dbReference type="PROSITE" id="PS50263"/>
    </source>
</evidence>
<dbReference type="PANTHER" id="PTHR43674">
    <property type="entry name" value="NITRILASE C965.09-RELATED"/>
    <property type="match status" value="1"/>
</dbReference>
<dbReference type="RefSeq" id="WP_046765220.1">
    <property type="nucleotide sequence ID" value="NZ_LBIC01000009.1"/>
</dbReference>
<dbReference type="PROSITE" id="PS51318">
    <property type="entry name" value="TAT"/>
    <property type="match status" value="1"/>
</dbReference>
<dbReference type="InterPro" id="IPR003010">
    <property type="entry name" value="C-N_Hydrolase"/>
</dbReference>
<evidence type="ECO:0000256" key="1">
    <source>
        <dbReference type="ARBA" id="ARBA00022801"/>
    </source>
</evidence>
<evidence type="ECO:0000313" key="4">
    <source>
        <dbReference type="EMBL" id="KKW90720.1"/>
    </source>
</evidence>
<evidence type="ECO:0000256" key="2">
    <source>
        <dbReference type="SAM" id="SignalP"/>
    </source>
</evidence>
<dbReference type="InterPro" id="IPR006311">
    <property type="entry name" value="TAT_signal"/>
</dbReference>
<evidence type="ECO:0000313" key="5">
    <source>
        <dbReference type="Proteomes" id="UP000033874"/>
    </source>
</evidence>
<sequence length="380" mass="40790">MNEKALSRRALLGAAGGIGLSAALGVSGQAAAAPAEPKADVAINPDGRYPVVPLTKDSWTLGVAQARSIPVDLSRVEASRRDNLNHMLGLIDAAFAFGGGPDLLFFHEFPITGFGAGWTRQDVLKVAIEIPGVETEAIAKKARQYGVYIVFGSYARDPDWPGHALSITTVIGPDGRILSRGWKARNIKGAFGGEIELFTTTIYDVLDRFVEMYGRDAILPVIQTPIGNLATSSVQREPELFRALAIKGAEVILRTATGGFVPADVAATSLYNSVYTAVSNNAISPGSPFFEDSNAGGSAIYGPDGEVMAIAKSPNETLVTARIPIGAFRARHRQPTIHPQLYMDVFNGYTPRFPPNLFDNYQPGDLKDAGRYLRDKGVWK</sequence>
<feature type="signal peptide" evidence="2">
    <location>
        <begin position="1"/>
        <end position="32"/>
    </location>
</feature>
<dbReference type="Gene3D" id="3.60.110.10">
    <property type="entry name" value="Carbon-nitrogen hydrolase"/>
    <property type="match status" value="1"/>
</dbReference>
<dbReference type="SUPFAM" id="SSF56317">
    <property type="entry name" value="Carbon-nitrogen hydrolase"/>
    <property type="match status" value="1"/>
</dbReference>